<gene>
    <name evidence="1" type="ORF">Vadar_034086</name>
</gene>
<protein>
    <submittedName>
        <fullName evidence="1">Uncharacterized protein</fullName>
    </submittedName>
</protein>
<reference evidence="1 2" key="1">
    <citation type="journal article" date="2021" name="Hortic Res">
        <title>High-quality reference genome and annotation aids understanding of berry development for evergreen blueberry (Vaccinium darrowii).</title>
        <authorList>
            <person name="Yu J."/>
            <person name="Hulse-Kemp A.M."/>
            <person name="Babiker E."/>
            <person name="Staton M."/>
        </authorList>
    </citation>
    <scope>NUCLEOTIDE SEQUENCE [LARGE SCALE GENOMIC DNA]</scope>
    <source>
        <strain evidence="2">cv. NJ 8807/NJ 8810</strain>
        <tissue evidence="1">Young leaf</tissue>
    </source>
</reference>
<sequence length="819" mass="92029">MPRSTDKIRRRGRVTPAIAPGQKETRGTDDEHAVGKRPSKSRCFINIDCGIPEGSTYTDAKTIISYISDAGYVDTGTNHNIASNYFPASIPQLSNLRSFPKGIKNCYTIKPEQANGNKYLIRAMFMYGNYDSKDETPEFDLYLDGDRWDTIKISTHIENLCPEIIHVPATGYIHICLVNTGHGTPFISALELRQLDNSIYRTKSGSLNLIYRIDVGSTTYKTVRYPDDIYDRFWLPDRVYDWNWLPQTRERPGSTLGYSSPPDWELIQARDKSSIVSSTNYQPPSSVMATAVRPFNGSNSLNFSSDLDYWNQQLYVYMHFLEIETVGDYRDFDVFLNDELWNSSNVLEGAISIFITVPTTDVWQLNFSIRATKKSTLPPILNAVEVYEFLELPQSPTNQSEVDAIWNIKSAYRVEKNWQGDPCVPKNYSWDGLQCNSTRIISLNLSSSSLSGYMNISFSGLESLELLDLSNNNLTGPVPDFLTQLPFLKALNLSHNNFTGSVPSALIEKSKTGSLALSVEGNPHLFQDENLSKCQADSCAKKKDYVVPVIASIASFLVIVIAILAIWWSLKRKKQREDIVKFNVEDEMVEKNRYFTYSELITITNNFQKVLGKGASGSVYAGHLTDGTQVAVKMLSPQSTQGPNQFRTEARENSNILSWEGRLRIACDAAQDKKPLKPSNIGIKFSALICNGQLGTPETFSLLTVGKPPVLRTHENTHIVKWVMPMVERAEIKEIVDSRLNGDFDTNCAWKVVEIAITCVEHNSIRRPAMRQVVAEVRECVEMEIDRVKDRRENEAYNSASGSSFYVSLGSSVGAPSVR</sequence>
<comment type="caution">
    <text evidence="1">The sequence shown here is derived from an EMBL/GenBank/DDBJ whole genome shotgun (WGS) entry which is preliminary data.</text>
</comment>
<accession>A0ACB7ZN44</accession>
<evidence type="ECO:0000313" key="2">
    <source>
        <dbReference type="Proteomes" id="UP000828048"/>
    </source>
</evidence>
<dbReference type="Proteomes" id="UP000828048">
    <property type="component" value="Chromosome 9"/>
</dbReference>
<name>A0ACB7ZN44_9ERIC</name>
<dbReference type="EMBL" id="CM037159">
    <property type="protein sequence ID" value="KAH7867482.1"/>
    <property type="molecule type" value="Genomic_DNA"/>
</dbReference>
<organism evidence="1 2">
    <name type="scientific">Vaccinium darrowii</name>
    <dbReference type="NCBI Taxonomy" id="229202"/>
    <lineage>
        <taxon>Eukaryota</taxon>
        <taxon>Viridiplantae</taxon>
        <taxon>Streptophyta</taxon>
        <taxon>Embryophyta</taxon>
        <taxon>Tracheophyta</taxon>
        <taxon>Spermatophyta</taxon>
        <taxon>Magnoliopsida</taxon>
        <taxon>eudicotyledons</taxon>
        <taxon>Gunneridae</taxon>
        <taxon>Pentapetalae</taxon>
        <taxon>asterids</taxon>
        <taxon>Ericales</taxon>
        <taxon>Ericaceae</taxon>
        <taxon>Vaccinioideae</taxon>
        <taxon>Vaccinieae</taxon>
        <taxon>Vaccinium</taxon>
    </lineage>
</organism>
<proteinExistence type="predicted"/>
<evidence type="ECO:0000313" key="1">
    <source>
        <dbReference type="EMBL" id="KAH7867482.1"/>
    </source>
</evidence>
<keyword evidence="2" id="KW-1185">Reference proteome</keyword>